<dbReference type="AlphaFoldDB" id="A0A5M3VUS2"/>
<protein>
    <recommendedName>
        <fullName evidence="3">F5/8 type C domain-containing protein</fullName>
    </recommendedName>
</protein>
<dbReference type="SUPFAM" id="SSF49785">
    <property type="entry name" value="Galactose-binding domain-like"/>
    <property type="match status" value="1"/>
</dbReference>
<dbReference type="EMBL" id="BLAD01000035">
    <property type="protein sequence ID" value="GER98127.1"/>
    <property type="molecule type" value="Genomic_DNA"/>
</dbReference>
<keyword evidence="5" id="KW-1185">Reference proteome</keyword>
<feature type="domain" description="F5/8 type C" evidence="3">
    <location>
        <begin position="113"/>
        <end position="268"/>
    </location>
</feature>
<organism evidence="4 5">
    <name type="scientific">Acrocarpospora corrugata</name>
    <dbReference type="NCBI Taxonomy" id="35763"/>
    <lineage>
        <taxon>Bacteria</taxon>
        <taxon>Bacillati</taxon>
        <taxon>Actinomycetota</taxon>
        <taxon>Actinomycetes</taxon>
        <taxon>Streptosporangiales</taxon>
        <taxon>Streptosporangiaceae</taxon>
        <taxon>Acrocarpospora</taxon>
    </lineage>
</organism>
<evidence type="ECO:0000259" key="3">
    <source>
        <dbReference type="PROSITE" id="PS50022"/>
    </source>
</evidence>
<evidence type="ECO:0000256" key="1">
    <source>
        <dbReference type="SAM" id="MobiDB-lite"/>
    </source>
</evidence>
<dbReference type="PROSITE" id="PS50022">
    <property type="entry name" value="FA58C_3"/>
    <property type="match status" value="1"/>
</dbReference>
<proteinExistence type="predicted"/>
<reference evidence="4 5" key="1">
    <citation type="submission" date="2019-10" db="EMBL/GenBank/DDBJ databases">
        <title>Whole genome shotgun sequence of Acrocarpospora corrugata NBRC 13972.</title>
        <authorList>
            <person name="Ichikawa N."/>
            <person name="Kimura A."/>
            <person name="Kitahashi Y."/>
            <person name="Komaki H."/>
            <person name="Oguchi A."/>
        </authorList>
    </citation>
    <scope>NUCLEOTIDE SEQUENCE [LARGE SCALE GENOMIC DNA]</scope>
    <source>
        <strain evidence="4 5">NBRC 13972</strain>
    </source>
</reference>
<dbReference type="InterPro" id="IPR000421">
    <property type="entry name" value="FA58C"/>
</dbReference>
<dbReference type="RefSeq" id="WP_155334580.1">
    <property type="nucleotide sequence ID" value="NZ_BAAABN010000006.1"/>
</dbReference>
<feature type="region of interest" description="Disordered" evidence="1">
    <location>
        <begin position="386"/>
        <end position="405"/>
    </location>
</feature>
<sequence length="405" mass="41741">MKRRRGGLLPAAIASALLATLLAAEPAAAATPTPDQQWTAVQQLVGAIKGRWTSQNYAGFISRTMPETALLGNGDIGVASGGGEGFKTFAISKGNFWTVNGGNSLVALGSVKLTPVGGGPASSNLALGATATASSSHPSFPANRAVSGQWAQGYEGWVSNIGKPQTLTLDLGTAKTFTRYLLRHDAAARPAETANNTKNWTLATSTNGTTWNTVDTVTNNTANVTDRTLASTTVRYLRLNITEPTQSTTPDSTSNPRARIGQFELYNGSGPTQPSGPFTEEQNILKGDIDTSMTIGGVPVSMRTWTGAGDNLVVTRIQSLGSSTVRLQAETATGTPDARGGFTSTSGVSGNTVWATRQTATGGNPVSRASLATRVVGGAQVGAPTWAVRPGGSSSTCPPARSRTS</sequence>
<dbReference type="PROSITE" id="PS51318">
    <property type="entry name" value="TAT"/>
    <property type="match status" value="1"/>
</dbReference>
<gene>
    <name evidence="4" type="ORF">Acor_01890</name>
</gene>
<dbReference type="Pfam" id="PF00754">
    <property type="entry name" value="F5_F8_type_C"/>
    <property type="match status" value="1"/>
</dbReference>
<feature type="chain" id="PRO_5024317785" description="F5/8 type C domain-containing protein" evidence="2">
    <location>
        <begin position="30"/>
        <end position="405"/>
    </location>
</feature>
<dbReference type="Proteomes" id="UP000334990">
    <property type="component" value="Unassembled WGS sequence"/>
</dbReference>
<evidence type="ECO:0000313" key="5">
    <source>
        <dbReference type="Proteomes" id="UP000334990"/>
    </source>
</evidence>
<dbReference type="Gene3D" id="2.60.120.260">
    <property type="entry name" value="Galactose-binding domain-like"/>
    <property type="match status" value="1"/>
</dbReference>
<feature type="compositionally biased region" description="Polar residues" evidence="1">
    <location>
        <begin position="392"/>
        <end position="405"/>
    </location>
</feature>
<feature type="signal peptide" evidence="2">
    <location>
        <begin position="1"/>
        <end position="29"/>
    </location>
</feature>
<comment type="caution">
    <text evidence="4">The sequence shown here is derived from an EMBL/GenBank/DDBJ whole genome shotgun (WGS) entry which is preliminary data.</text>
</comment>
<dbReference type="InterPro" id="IPR006311">
    <property type="entry name" value="TAT_signal"/>
</dbReference>
<dbReference type="OrthoDB" id="9802600at2"/>
<dbReference type="InterPro" id="IPR008979">
    <property type="entry name" value="Galactose-bd-like_sf"/>
</dbReference>
<keyword evidence="2" id="KW-0732">Signal</keyword>
<evidence type="ECO:0000256" key="2">
    <source>
        <dbReference type="SAM" id="SignalP"/>
    </source>
</evidence>
<accession>A0A5M3VUS2</accession>
<evidence type="ECO:0000313" key="4">
    <source>
        <dbReference type="EMBL" id="GER98127.1"/>
    </source>
</evidence>
<name>A0A5M3VUS2_9ACTN</name>